<comment type="caution">
    <text evidence="1">The sequence shown here is derived from an EMBL/GenBank/DDBJ whole genome shotgun (WGS) entry which is preliminary data.</text>
</comment>
<dbReference type="EMBL" id="JAPESX010000590">
    <property type="protein sequence ID" value="KAJ8120581.1"/>
    <property type="molecule type" value="Genomic_DNA"/>
</dbReference>
<evidence type="ECO:0000313" key="1">
    <source>
        <dbReference type="EMBL" id="KAJ8120581.1"/>
    </source>
</evidence>
<protein>
    <submittedName>
        <fullName evidence="1">Uncharacterized protein</fullName>
    </submittedName>
</protein>
<gene>
    <name evidence="1" type="ORF">ONZ43_g2745</name>
</gene>
<sequence>MRISISTISLSAIAGASAAALQTGTSLEGRQTSLGTWYLVGFAAECNLACFADIAIFGAENAVQGFPAFAARCSNMGGCENPTGGSKVDTSIFAESGKYTITQTATINGVNKTAKAAIPWDIWARNAAYVEVAVTSVA</sequence>
<proteinExistence type="predicted"/>
<reference evidence="1" key="1">
    <citation type="submission" date="2022-11" db="EMBL/GenBank/DDBJ databases">
        <title>Genome Sequence of Nemania bipapillata.</title>
        <authorList>
            <person name="Buettner E."/>
        </authorList>
    </citation>
    <scope>NUCLEOTIDE SEQUENCE</scope>
    <source>
        <strain evidence="1">CP14</strain>
    </source>
</reference>
<accession>A0ACC2IZF2</accession>
<evidence type="ECO:0000313" key="2">
    <source>
        <dbReference type="Proteomes" id="UP001153334"/>
    </source>
</evidence>
<dbReference type="Proteomes" id="UP001153334">
    <property type="component" value="Unassembled WGS sequence"/>
</dbReference>
<organism evidence="1 2">
    <name type="scientific">Nemania bipapillata</name>
    <dbReference type="NCBI Taxonomy" id="110536"/>
    <lineage>
        <taxon>Eukaryota</taxon>
        <taxon>Fungi</taxon>
        <taxon>Dikarya</taxon>
        <taxon>Ascomycota</taxon>
        <taxon>Pezizomycotina</taxon>
        <taxon>Sordariomycetes</taxon>
        <taxon>Xylariomycetidae</taxon>
        <taxon>Xylariales</taxon>
        <taxon>Xylariaceae</taxon>
        <taxon>Nemania</taxon>
    </lineage>
</organism>
<keyword evidence="2" id="KW-1185">Reference proteome</keyword>
<name>A0ACC2IZF2_9PEZI</name>